<reference evidence="1" key="1">
    <citation type="submission" date="2019-08" db="EMBL/GenBank/DDBJ databases">
        <title>The improved chromosome-level genome for the pearl oyster Pinctada fucata martensii using PacBio sequencing and Hi-C.</title>
        <authorList>
            <person name="Zheng Z."/>
        </authorList>
    </citation>
    <scope>NUCLEOTIDE SEQUENCE</scope>
    <source>
        <strain evidence="1">ZZ-2019</strain>
        <tissue evidence="1">Adductor muscle</tissue>
    </source>
</reference>
<comment type="caution">
    <text evidence="1">The sequence shown here is derived from an EMBL/GenBank/DDBJ whole genome shotgun (WGS) entry which is preliminary data.</text>
</comment>
<organism evidence="1 2">
    <name type="scientific">Pinctada imbricata</name>
    <name type="common">Atlantic pearl-oyster</name>
    <name type="synonym">Pinctada martensii</name>
    <dbReference type="NCBI Taxonomy" id="66713"/>
    <lineage>
        <taxon>Eukaryota</taxon>
        <taxon>Metazoa</taxon>
        <taxon>Spiralia</taxon>
        <taxon>Lophotrochozoa</taxon>
        <taxon>Mollusca</taxon>
        <taxon>Bivalvia</taxon>
        <taxon>Autobranchia</taxon>
        <taxon>Pteriomorphia</taxon>
        <taxon>Pterioida</taxon>
        <taxon>Pterioidea</taxon>
        <taxon>Pteriidae</taxon>
        <taxon>Pinctada</taxon>
    </lineage>
</organism>
<feature type="non-terminal residue" evidence="1">
    <location>
        <position position="1"/>
    </location>
</feature>
<dbReference type="PANTHER" id="PTHR16897">
    <property type="entry name" value="OS10G0105400 PROTEIN"/>
    <property type="match status" value="1"/>
</dbReference>
<dbReference type="EMBL" id="VSWD01000014">
    <property type="protein sequence ID" value="KAK3082667.1"/>
    <property type="molecule type" value="Genomic_DNA"/>
</dbReference>
<dbReference type="Proteomes" id="UP001186944">
    <property type="component" value="Unassembled WGS sequence"/>
</dbReference>
<protein>
    <recommendedName>
        <fullName evidence="3">EGF-like domain-containing protein</fullName>
    </recommendedName>
</protein>
<evidence type="ECO:0000313" key="2">
    <source>
        <dbReference type="Proteomes" id="UP001186944"/>
    </source>
</evidence>
<accession>A0AA89BJ14</accession>
<evidence type="ECO:0008006" key="3">
    <source>
        <dbReference type="Google" id="ProtNLM"/>
    </source>
</evidence>
<keyword evidence="2" id="KW-1185">Reference proteome</keyword>
<sequence length="1400" mass="154633">AICDGRINSQGACNDLAEDGDYIITRTAVYFYGNGTCSAPETCTSCTEGFYASGPNCKICPQIDRCYHRRCTNETDNFCEWCHHEILPQKYFRGYTSHLDGGLSCQKTCSWRTDSIYCYPGWCEDELATQCHCLQGFSGVNCQNIDDAPEFMYNEVKLTNGDGSTSISNPTDPNDVTQPRDILWTNDLTVNRLNAKITAKYTPAANTSIDPPSADGSAHFVTDYKAGIVQGQMSYSIKDGNAIRETESVLCANISESNPHSSAWDCVEVFEFGVQLRHGNVITWAATVSNGGYVEIMDREDNDELVRHYMTGMETSVEYSYQVDAEAPYHNATEPLMSPDVTNSSAMALSWEDWVDDLSGISHFEYLINSITNGTASAYLATKTVAANVTEVVENVINPGLYEVVLTCYDVAGNHRSARRIILVDDLSVIETIESNPITVQGASSNATNWFVQPVTMVTVSWTNHFENTRHIGSGWLEAVGDYPGIERTSKYDDIFWTRTVDAMTHVRGILEFSVKYEIRNSSGVVKQYQDYQVTPDLNVQTETLMGLTWTDGDTLEITIQAMDVMGEKSQEGITVYRDSTPPIIEDIWLIKNNVSQIYVHSVEEFSEMKIEWTAYDEHSLLDIMEWRLYDHANDTIEFGREDIAIPYTNDSDCSSLSTTYSWTCYCSAQWGCQHKNFQIKPEVKMSGGLYMGMDKGIHDSDYYIEVIATNKANLVATARTKITIDTTGPHPGSVNDGIASQDEVDYQQTLDLNGYWSGFFDRESSVIFYQYGFANRCLEASEFSSNISETTNIEQTTTTTATSTTADGPGTYYLTVVAFNKALTPSIPACSDGVTIDNSTSSIKEISISNVRVKGGLITDVSQTDYWILDETWNRRKIDGPTSDCSSKATTISYIDLIPVERDRNDNMVLVNGSVFCTNSSAAPTTLRPILTVSSMIDIEWMGVEGTSGIHDYEVGIATTADSPAPDIMGFKSTKQHPNIRFPHVDLPTGSLFYFTFNTITKTGIQTIQSIQCITDTTAPVFSGALTLDMSGSYLIASWTVGDFTDPEDPNDFEYEFAFGTSQYRADMMPWQPLTTGGTCVLTTPPSCTAIQISALKWSLQGGHSYYTTIKATNFAGLVTSAVSGPYTYDFGLPSEGVVIDIDTMDIEDVDFQTDRTSLAARWWGFTHQYLSVTYDVTIGTTPGADDVLTRTSVGINLQYQATGLTLSARTTYYFTVTALTSLNNVTVTSDGVTALDDTETIAMTINDGDNCSMIVDTTNSLFTHHDQDNRFACAADIDYQPSTSSVQAHWTVPSGWTNFIHDMFLSVEEEDSSGGGTWNTIYDYEYLYNKESHSVNNLNLSPGKTYRVNLKPCAGTTCFPTIQSDGVTVLSSRPVTGALNVTHLDSSATGTNEKVKLK</sequence>
<proteinExistence type="predicted"/>
<dbReference type="PANTHER" id="PTHR16897:SF2">
    <property type="entry name" value="OS03G0226600 PROTEIN"/>
    <property type="match status" value="1"/>
</dbReference>
<gene>
    <name evidence="1" type="ORF">FSP39_002132</name>
</gene>
<name>A0AA89BJ14_PINIB</name>
<evidence type="ECO:0000313" key="1">
    <source>
        <dbReference type="EMBL" id="KAK3082667.1"/>
    </source>
</evidence>